<gene>
    <name evidence="1" type="ORF">CPOL0286_LOCUS9035</name>
</gene>
<organism evidence="1">
    <name type="scientific">Prymnesium polylepis</name>
    <dbReference type="NCBI Taxonomy" id="72548"/>
    <lineage>
        <taxon>Eukaryota</taxon>
        <taxon>Haptista</taxon>
        <taxon>Haptophyta</taxon>
        <taxon>Prymnesiophyceae</taxon>
        <taxon>Prymnesiales</taxon>
        <taxon>Prymnesiaceae</taxon>
        <taxon>Prymnesium</taxon>
    </lineage>
</organism>
<sequence length="407" mass="45890">MAVAAMRAAWGYDQPNEKISQQIKARMMSMPGLSKQQTPEDFRRAQAYKSDAFLSKVEVAEQRDLETLSAIAMEKMRAVAVDKMLDMTDALDEMAGTGYDKNVGTMDRQRFVSTLGVLFAGSLSQEDLKLFCIKYGCDGADPQEPDVQLKVDWKQFAIDFDNIPAPPDPVPDPRRMMKHLMELRAHAVQMRLDMSDAFEEYTGSLKERNSGTMAKNRFRATMGHLFAGKIDPSVLNEICREYGIGDPDPREGGFMRVRWKLFADTFDEVPPMPPPEPPDPTPEILEYMRGMNEYCNLHAIDLENDIEEYLGGKDACTSDLMPTGKFERAIGVLLGKASNSYPHESKMLNLISQCYAAGPKSRRNPLLSEQVQWREFAKDLRAVQPMPYLRSITGKVKLYPQAGEMAK</sequence>
<dbReference type="EMBL" id="HBKO01019822">
    <property type="protein sequence ID" value="CAE2221376.1"/>
    <property type="molecule type" value="Transcribed_RNA"/>
</dbReference>
<reference evidence="1" key="1">
    <citation type="submission" date="2021-01" db="EMBL/GenBank/DDBJ databases">
        <authorList>
            <person name="Corre E."/>
            <person name="Pelletier E."/>
            <person name="Niang G."/>
            <person name="Scheremetjew M."/>
            <person name="Finn R."/>
            <person name="Kale V."/>
            <person name="Holt S."/>
            <person name="Cochrane G."/>
            <person name="Meng A."/>
            <person name="Brown T."/>
            <person name="Cohen L."/>
        </authorList>
    </citation>
    <scope>NUCLEOTIDE SEQUENCE</scope>
    <source>
        <strain evidence="1">UIO037</strain>
    </source>
</reference>
<evidence type="ECO:0000313" key="1">
    <source>
        <dbReference type="EMBL" id="CAE2221376.1"/>
    </source>
</evidence>
<protein>
    <submittedName>
        <fullName evidence="1">Uncharacterized protein</fullName>
    </submittedName>
</protein>
<name>A0A7S4I7X0_9EUKA</name>
<proteinExistence type="predicted"/>
<dbReference type="AlphaFoldDB" id="A0A7S4I7X0"/>
<accession>A0A7S4I7X0</accession>